<dbReference type="Proteomes" id="UP000095287">
    <property type="component" value="Unplaced"/>
</dbReference>
<evidence type="ECO:0000313" key="3">
    <source>
        <dbReference type="WBParaSite" id="L893_g20353.t1"/>
    </source>
</evidence>
<feature type="domain" description="C2H2-type" evidence="1">
    <location>
        <begin position="49"/>
        <end position="69"/>
    </location>
</feature>
<organism evidence="2 3">
    <name type="scientific">Steinernema glaseri</name>
    <dbReference type="NCBI Taxonomy" id="37863"/>
    <lineage>
        <taxon>Eukaryota</taxon>
        <taxon>Metazoa</taxon>
        <taxon>Ecdysozoa</taxon>
        <taxon>Nematoda</taxon>
        <taxon>Chromadorea</taxon>
        <taxon>Rhabditida</taxon>
        <taxon>Tylenchina</taxon>
        <taxon>Panagrolaimomorpha</taxon>
        <taxon>Strongyloidoidea</taxon>
        <taxon>Steinernematidae</taxon>
        <taxon>Steinernema</taxon>
    </lineage>
</organism>
<dbReference type="WBParaSite" id="L893_g20353.t1">
    <property type="protein sequence ID" value="L893_g20353.t1"/>
    <property type="gene ID" value="L893_g20353"/>
</dbReference>
<evidence type="ECO:0000259" key="1">
    <source>
        <dbReference type="PROSITE" id="PS00028"/>
    </source>
</evidence>
<accession>A0A1I7YVU0</accession>
<reference evidence="3" key="1">
    <citation type="submission" date="2016-11" db="UniProtKB">
        <authorList>
            <consortium name="WormBaseParasite"/>
        </authorList>
    </citation>
    <scope>IDENTIFICATION</scope>
</reference>
<dbReference type="PROSITE" id="PS00028">
    <property type="entry name" value="ZINC_FINGER_C2H2_1"/>
    <property type="match status" value="1"/>
</dbReference>
<keyword evidence="2" id="KW-1185">Reference proteome</keyword>
<sequence>MEAEQRAELQKQLDEIKQKAMACELKYFPPSSLVSFAETSGRNTVNLACKKCGKICVELRARRDHVGVHLKKKIQCPLRGCLGCLGCMRSIKDHLTSKHGRTLAMLTEEERDRLEESKRKFYKDVDAAMGDYFPELLQTKERSPFCKNYSGNVATMFNHLHNKHGKILQKLTEKQRGRYEESRRKFHEQVDAVMHKYFS</sequence>
<proteinExistence type="predicted"/>
<dbReference type="AlphaFoldDB" id="A0A1I7YVU0"/>
<protein>
    <submittedName>
        <fullName evidence="3">C2H2-type domain-containing protein</fullName>
    </submittedName>
</protein>
<evidence type="ECO:0000313" key="2">
    <source>
        <dbReference type="Proteomes" id="UP000095287"/>
    </source>
</evidence>
<name>A0A1I7YVU0_9BILA</name>
<dbReference type="InterPro" id="IPR013087">
    <property type="entry name" value="Znf_C2H2_type"/>
</dbReference>